<gene>
    <name evidence="2" type="ORF">BIN_B_05331</name>
</gene>
<evidence type="ECO:0000313" key="2">
    <source>
        <dbReference type="EMBL" id="VTP03964.1"/>
    </source>
</evidence>
<evidence type="ECO:0000259" key="1">
    <source>
        <dbReference type="Pfam" id="PF12728"/>
    </source>
</evidence>
<dbReference type="RefSeq" id="WP_204801894.1">
    <property type="nucleotide sequence ID" value="NZ_CAJMWI010000001.1"/>
</dbReference>
<dbReference type="AlphaFoldDB" id="A0A653F2G2"/>
<name>A0A653F2G2_9MYCO</name>
<dbReference type="GO" id="GO:0003677">
    <property type="term" value="F:DNA binding"/>
    <property type="evidence" value="ECO:0007669"/>
    <property type="project" value="InterPro"/>
</dbReference>
<dbReference type="Pfam" id="PF12728">
    <property type="entry name" value="HTH_17"/>
    <property type="match status" value="1"/>
</dbReference>
<dbReference type="NCBIfam" id="TIGR01764">
    <property type="entry name" value="excise"/>
    <property type="match status" value="1"/>
</dbReference>
<dbReference type="InterPro" id="IPR010093">
    <property type="entry name" value="SinI_DNA-bd"/>
</dbReference>
<dbReference type="InterPro" id="IPR041657">
    <property type="entry name" value="HTH_17"/>
</dbReference>
<feature type="domain" description="Helix-turn-helix" evidence="1">
    <location>
        <begin position="19"/>
        <end position="61"/>
    </location>
</feature>
<organism evidence="2">
    <name type="scientific">Mycobacterium riyadhense</name>
    <dbReference type="NCBI Taxonomy" id="486698"/>
    <lineage>
        <taxon>Bacteria</taxon>
        <taxon>Bacillati</taxon>
        <taxon>Actinomycetota</taxon>
        <taxon>Actinomycetes</taxon>
        <taxon>Mycobacteriales</taxon>
        <taxon>Mycobacteriaceae</taxon>
        <taxon>Mycobacterium</taxon>
    </lineage>
</organism>
<dbReference type="EMBL" id="LR589179">
    <property type="protein sequence ID" value="VTP03964.1"/>
    <property type="molecule type" value="Genomic_DNA"/>
</dbReference>
<accession>A0A653F2G2</accession>
<dbReference type="SUPFAM" id="SSF46955">
    <property type="entry name" value="Putative DNA-binding domain"/>
    <property type="match status" value="1"/>
</dbReference>
<proteinExistence type="predicted"/>
<protein>
    <submittedName>
        <fullName evidence="2">Helix-turn-helix domain protein</fullName>
    </submittedName>
</protein>
<sequence>MAAKTPRNRRERRHPELIGVPEAAERCGVHYRTMRRWIGEGRINAVRVGPKLLKVNADDLAGLLQPTGGGAS</sequence>
<dbReference type="InterPro" id="IPR009061">
    <property type="entry name" value="DNA-bd_dom_put_sf"/>
</dbReference>
<reference evidence="2" key="1">
    <citation type="submission" date="2019-05" db="EMBL/GenBank/DDBJ databases">
        <authorList>
            <person name="Naeem R."/>
            <person name="Antony C."/>
            <person name="Guan Q."/>
        </authorList>
    </citation>
    <scope>NUCLEOTIDE SEQUENCE</scope>
    <source>
        <strain evidence="2">2</strain>
    </source>
</reference>